<organism evidence="1 2">
    <name type="scientific">Pseudomonas arsenicoxydans</name>
    <dbReference type="NCBI Taxonomy" id="702115"/>
    <lineage>
        <taxon>Bacteria</taxon>
        <taxon>Pseudomonadati</taxon>
        <taxon>Pseudomonadota</taxon>
        <taxon>Gammaproteobacteria</taxon>
        <taxon>Pseudomonadales</taxon>
        <taxon>Pseudomonadaceae</taxon>
        <taxon>Pseudomonas</taxon>
    </lineage>
</organism>
<evidence type="ECO:0000313" key="1">
    <source>
        <dbReference type="EMBL" id="QAY86674.1"/>
    </source>
</evidence>
<proteinExistence type="predicted"/>
<gene>
    <name evidence="1" type="ORF">CUN61_23165</name>
</gene>
<reference evidence="1 2" key="1">
    <citation type="submission" date="2017-11" db="EMBL/GenBank/DDBJ databases">
        <title>Genome sequence of Pseudomonas arsenicoxydans ACM1.</title>
        <authorList>
            <person name="Nascimento F.X."/>
        </authorList>
    </citation>
    <scope>NUCLEOTIDE SEQUENCE [LARGE SCALE GENOMIC DNA]</scope>
    <source>
        <strain evidence="1 2">ACM1</strain>
    </source>
</reference>
<accession>A0A4V0YKC6</accession>
<sequence>MRTPCTFRYDEYDRALVRERAAQFRDQVERRIAGQLSEEEFLPLPLPLRLQNGLYLQKQLPFASRLLVYQPPSLELAIEMRSQCRLRTYQKIASKRSNAPAYHTKILHQRPVPVFLKKLTKVNESQRSLNPYTRSARANK</sequence>
<dbReference type="EMBL" id="CP024767">
    <property type="protein sequence ID" value="QAY86674.1"/>
    <property type="molecule type" value="Genomic_DNA"/>
</dbReference>
<protein>
    <submittedName>
        <fullName evidence="1">Uncharacterized protein</fullName>
    </submittedName>
</protein>
<keyword evidence="2" id="KW-1185">Reference proteome</keyword>
<evidence type="ECO:0000313" key="2">
    <source>
        <dbReference type="Proteomes" id="UP000291121"/>
    </source>
</evidence>
<dbReference type="Proteomes" id="UP000291121">
    <property type="component" value="Chromosome"/>
</dbReference>
<dbReference type="AlphaFoldDB" id="A0A4V0YKC6"/>
<name>A0A4V0YKC6_9PSED</name>